<dbReference type="Proteomes" id="UP001063166">
    <property type="component" value="Unassembled WGS sequence"/>
</dbReference>
<organism evidence="1 2">
    <name type="scientific">Lyophyllum shimeji</name>
    <name type="common">Hon-shimeji</name>
    <name type="synonym">Tricholoma shimeji</name>
    <dbReference type="NCBI Taxonomy" id="47721"/>
    <lineage>
        <taxon>Eukaryota</taxon>
        <taxon>Fungi</taxon>
        <taxon>Dikarya</taxon>
        <taxon>Basidiomycota</taxon>
        <taxon>Agaricomycotina</taxon>
        <taxon>Agaricomycetes</taxon>
        <taxon>Agaricomycetidae</taxon>
        <taxon>Agaricales</taxon>
        <taxon>Tricholomatineae</taxon>
        <taxon>Lyophyllaceae</taxon>
        <taxon>Lyophyllum</taxon>
    </lineage>
</organism>
<accession>A0A9P3UVR6</accession>
<proteinExistence type="predicted"/>
<name>A0A9P3UVR6_LYOSH</name>
<gene>
    <name evidence="1" type="ORF">LshimejAT787_1700380</name>
</gene>
<dbReference type="EMBL" id="BRPK01000017">
    <property type="protein sequence ID" value="GLB44411.1"/>
    <property type="molecule type" value="Genomic_DNA"/>
</dbReference>
<evidence type="ECO:0000313" key="1">
    <source>
        <dbReference type="EMBL" id="GLB44411.1"/>
    </source>
</evidence>
<protein>
    <submittedName>
        <fullName evidence="1">Uncharacterized protein</fullName>
    </submittedName>
</protein>
<keyword evidence="2" id="KW-1185">Reference proteome</keyword>
<comment type="caution">
    <text evidence="1">The sequence shown here is derived from an EMBL/GenBank/DDBJ whole genome shotgun (WGS) entry which is preliminary data.</text>
</comment>
<reference evidence="1" key="1">
    <citation type="submission" date="2022-07" db="EMBL/GenBank/DDBJ databases">
        <title>The genome of Lyophyllum shimeji provides insight into the initial evolution of ectomycorrhizal fungal genome.</title>
        <authorList>
            <person name="Kobayashi Y."/>
            <person name="Shibata T."/>
            <person name="Hirakawa H."/>
            <person name="Shigenobu S."/>
            <person name="Nishiyama T."/>
            <person name="Yamada A."/>
            <person name="Hasebe M."/>
            <person name="Kawaguchi M."/>
        </authorList>
    </citation>
    <scope>NUCLEOTIDE SEQUENCE</scope>
    <source>
        <strain evidence="1">AT787</strain>
    </source>
</reference>
<evidence type="ECO:0000313" key="2">
    <source>
        <dbReference type="Proteomes" id="UP001063166"/>
    </source>
</evidence>
<sequence>MFRRLLKDTSVYHLIDRVRIAPWRCSYESCLQVQYQLASLRVILGLAPTNTHSQAGSIETSYGSSLPLSKQTSSTIHIATMANAYRVPFLSAIVLFGADHDKLWDFRHAVSYPPQVIERLVPKIKGYQAAYGTPRSRAPLPVSQNHNDVHDGYQSSDALERPVAGMPRPRLVPATFCGHATT</sequence>
<dbReference type="AlphaFoldDB" id="A0A9P3UVR6"/>
<dbReference type="OrthoDB" id="2138173at2759"/>